<organism evidence="2 3">
    <name type="scientific">Gluconobacter cerinus</name>
    <dbReference type="NCBI Taxonomy" id="38307"/>
    <lineage>
        <taxon>Bacteria</taxon>
        <taxon>Pseudomonadati</taxon>
        <taxon>Pseudomonadota</taxon>
        <taxon>Alphaproteobacteria</taxon>
        <taxon>Acetobacterales</taxon>
        <taxon>Acetobacteraceae</taxon>
        <taxon>Gluconobacter</taxon>
    </lineage>
</organism>
<evidence type="ECO:0000313" key="3">
    <source>
        <dbReference type="Proteomes" id="UP000077786"/>
    </source>
</evidence>
<name>A0A1B6VPA6_9PROT</name>
<feature type="region of interest" description="Disordered" evidence="1">
    <location>
        <begin position="1"/>
        <end position="23"/>
    </location>
</feature>
<dbReference type="OrthoDB" id="7282529at2"/>
<dbReference type="AlphaFoldDB" id="A0A1B6VPA6"/>
<dbReference type="EMBL" id="LUTU01000004">
    <property type="protein sequence ID" value="OAJ69039.1"/>
    <property type="molecule type" value="Genomic_DNA"/>
</dbReference>
<protein>
    <submittedName>
        <fullName evidence="2">Uncharacterized protein</fullName>
    </submittedName>
</protein>
<evidence type="ECO:0000313" key="2">
    <source>
        <dbReference type="EMBL" id="OAJ69039.1"/>
    </source>
</evidence>
<sequence length="114" mass="12212">MSETQTEQPTSAPEVKPSFPGYPITRFNPVYGRRVFESPNDYALAGGDNGDWRFTSAGAADQARTHTEAVLAMRANEDRALTALRQEGEVISNSVQADASAKSGYPEPGVIPAP</sequence>
<reference evidence="2 3" key="1">
    <citation type="submission" date="2016-03" db="EMBL/GenBank/DDBJ databases">
        <title>Draft genome sequence of Gluconobacter cerinus strain CECT 9110.</title>
        <authorList>
            <person name="Sainz F."/>
            <person name="Mas A."/>
            <person name="Torija M.J."/>
        </authorList>
    </citation>
    <scope>NUCLEOTIDE SEQUENCE [LARGE SCALE GENOMIC DNA]</scope>
    <source>
        <strain evidence="2 3">CECT 9110</strain>
    </source>
</reference>
<accession>A0A1B6VPA6</accession>
<dbReference type="RefSeq" id="WP_064273378.1">
    <property type="nucleotide sequence ID" value="NZ_LUTU01000004.1"/>
</dbReference>
<comment type="caution">
    <text evidence="2">The sequence shown here is derived from an EMBL/GenBank/DDBJ whole genome shotgun (WGS) entry which is preliminary data.</text>
</comment>
<gene>
    <name evidence="2" type="ORF">A0123_00609</name>
</gene>
<dbReference type="Proteomes" id="UP000077786">
    <property type="component" value="Unassembled WGS sequence"/>
</dbReference>
<evidence type="ECO:0000256" key="1">
    <source>
        <dbReference type="SAM" id="MobiDB-lite"/>
    </source>
</evidence>
<dbReference type="PATRIC" id="fig|38307.3.peg.626"/>
<feature type="compositionally biased region" description="Polar residues" evidence="1">
    <location>
        <begin position="1"/>
        <end position="11"/>
    </location>
</feature>
<feature type="region of interest" description="Disordered" evidence="1">
    <location>
        <begin position="94"/>
        <end position="114"/>
    </location>
</feature>
<proteinExistence type="predicted"/>